<evidence type="ECO:0000259" key="9">
    <source>
        <dbReference type="PROSITE" id="PS50157"/>
    </source>
</evidence>
<feature type="domain" description="C2H2-type" evidence="9">
    <location>
        <begin position="622"/>
        <end position="644"/>
    </location>
</feature>
<evidence type="ECO:0000256" key="1">
    <source>
        <dbReference type="ARBA" id="ARBA00004123"/>
    </source>
</evidence>
<accession>A0A6J3C1X6</accession>
<keyword evidence="3" id="KW-0677">Repeat</keyword>
<feature type="domain" description="C2H2-type" evidence="9">
    <location>
        <begin position="47"/>
        <end position="69"/>
    </location>
</feature>
<proteinExistence type="predicted"/>
<dbReference type="PANTHER" id="PTHR24406">
    <property type="entry name" value="TRANSCRIPTIONAL REPRESSOR CTCFL-RELATED"/>
    <property type="match status" value="1"/>
</dbReference>
<dbReference type="Pfam" id="PF12756">
    <property type="entry name" value="zf-C2H2_2"/>
    <property type="match status" value="1"/>
</dbReference>
<evidence type="ECO:0000313" key="11">
    <source>
        <dbReference type="RefSeq" id="XP_031766341.2"/>
    </source>
</evidence>
<dbReference type="KEGG" id="gmw:113510184"/>
<feature type="coiled-coil region" evidence="8">
    <location>
        <begin position="357"/>
        <end position="384"/>
    </location>
</feature>
<dbReference type="SMART" id="SM00355">
    <property type="entry name" value="ZnF_C2H2"/>
    <property type="match status" value="17"/>
</dbReference>
<evidence type="ECO:0000256" key="5">
    <source>
        <dbReference type="ARBA" id="ARBA00022833"/>
    </source>
</evidence>
<dbReference type="GO" id="GO:0008270">
    <property type="term" value="F:zinc ion binding"/>
    <property type="evidence" value="ECO:0007669"/>
    <property type="project" value="UniProtKB-KW"/>
</dbReference>
<feature type="domain" description="C2H2-type" evidence="9">
    <location>
        <begin position="134"/>
        <end position="162"/>
    </location>
</feature>
<dbReference type="InParanoid" id="A0A6J3C1X6"/>
<feature type="domain" description="C2H2-type" evidence="9">
    <location>
        <begin position="709"/>
        <end position="737"/>
    </location>
</feature>
<comment type="subcellular location">
    <subcellularLocation>
        <location evidence="1">Nucleus</location>
    </subcellularLocation>
</comment>
<dbReference type="InterPro" id="IPR013087">
    <property type="entry name" value="Znf_C2H2_type"/>
</dbReference>
<name>A0A6J3C1X6_GALME</name>
<feature type="domain" description="C2H2-type" evidence="9">
    <location>
        <begin position="191"/>
        <end position="218"/>
    </location>
</feature>
<evidence type="ECO:0000256" key="8">
    <source>
        <dbReference type="SAM" id="Coils"/>
    </source>
</evidence>
<dbReference type="Proteomes" id="UP001652740">
    <property type="component" value="Unplaced"/>
</dbReference>
<dbReference type="PROSITE" id="PS50157">
    <property type="entry name" value="ZINC_FINGER_C2H2_2"/>
    <property type="match status" value="9"/>
</dbReference>
<dbReference type="Pfam" id="PF13894">
    <property type="entry name" value="zf-C2H2_4"/>
    <property type="match status" value="1"/>
</dbReference>
<keyword evidence="10" id="KW-1185">Reference proteome</keyword>
<feature type="domain" description="C2H2-type" evidence="9">
    <location>
        <begin position="307"/>
        <end position="335"/>
    </location>
</feature>
<dbReference type="AlphaFoldDB" id="A0A6J3C1X6"/>
<feature type="domain" description="C2H2-type" evidence="9">
    <location>
        <begin position="163"/>
        <end position="190"/>
    </location>
</feature>
<evidence type="ECO:0000256" key="6">
    <source>
        <dbReference type="ARBA" id="ARBA00023242"/>
    </source>
</evidence>
<dbReference type="InterPro" id="IPR036236">
    <property type="entry name" value="Znf_C2H2_sf"/>
</dbReference>
<dbReference type="SUPFAM" id="SSF57667">
    <property type="entry name" value="beta-beta-alpha zinc fingers"/>
    <property type="match status" value="6"/>
</dbReference>
<keyword evidence="4 7" id="KW-0863">Zinc-finger</keyword>
<keyword evidence="2" id="KW-0479">Metal-binding</keyword>
<dbReference type="GeneID" id="113510184"/>
<dbReference type="Gene3D" id="3.30.160.60">
    <property type="entry name" value="Classic Zinc Finger"/>
    <property type="match status" value="8"/>
</dbReference>
<evidence type="ECO:0000256" key="3">
    <source>
        <dbReference type="ARBA" id="ARBA00022737"/>
    </source>
</evidence>
<keyword evidence="5" id="KW-0862">Zinc</keyword>
<sequence>MKIHTDVNSQIIPFSFNSETLRCAVCTTEFSNFKILQEHMHVHFRNFICDVCNAGFVTKRLLVSHKRRHIAGIHKCSHCEKIFSCDQKRRDHEQRIHLGLKKKNKCKYCEEKFADYWTKVDHMVKEHGQPQIILKCQACERTFRNKRALTRHVKKDHLLERKHACNICDMKFFLKHRLVDHMIVHTGVKKVQCHVCNGWYASKKSLRQHLRSHANDRRFSCTVCGQAFVQNSQTPSTKESTVENMKLTLDKRVNFSTFITIKPSIQASKRAATMGRLTELDLHFDNIKTILRCSNATPVRCKVGDRYACGYCLAQFNKPNELKSHTLLMHTEDQPEVLKNRSLWKHIVYLDITSLFCKNCDDNLDNLKELMEHLKTKHDEVMHLHIKNQVVPCKFDGDDMKCGNCLMAFNTFDDLEDHMDEKHYRNYVCDFCDKGKSRKTIIVMDKKSSKLVRREIIEINPQPETKIVVKKLNEAHKHQENIKQILLYSNATPIRCHGGIGYRCCFCNDQYPEPADLKKHTKEKHDKGILSNFMKNRSIITYIVKLDITNLSCNICNESINNLESLIDHLQTKHDKSLNRNLKNHIVPFKFEKERLHCVVCSNEFNNFKVLLEHMNMHYRNYVCEVCGAGFINRRMLQTHGYRHKTGVFICSYCSKIFDTRVKQKEHERAVHICLNKRNKCGYCGEMFGDYTKKKDHEVKVHGARPVVLKCHACNKSFDNQRSLTVHTKAFHLMERRLAK</sequence>
<keyword evidence="8" id="KW-0175">Coiled coil</keyword>
<dbReference type="Pfam" id="PF00096">
    <property type="entry name" value="zf-C2H2"/>
    <property type="match status" value="3"/>
</dbReference>
<gene>
    <name evidence="11" type="primary">LOC113510184</name>
</gene>
<evidence type="ECO:0000256" key="2">
    <source>
        <dbReference type="ARBA" id="ARBA00022723"/>
    </source>
</evidence>
<evidence type="ECO:0000256" key="4">
    <source>
        <dbReference type="ARBA" id="ARBA00022771"/>
    </source>
</evidence>
<evidence type="ECO:0000313" key="10">
    <source>
        <dbReference type="Proteomes" id="UP001652740"/>
    </source>
</evidence>
<protein>
    <submittedName>
        <fullName evidence="11">Zinc finger protein 808-like</fullName>
    </submittedName>
</protein>
<evidence type="ECO:0000256" key="7">
    <source>
        <dbReference type="PROSITE-ProRule" id="PRU00042"/>
    </source>
</evidence>
<feature type="domain" description="C2H2-type" evidence="9">
    <location>
        <begin position="649"/>
        <end position="672"/>
    </location>
</feature>
<feature type="domain" description="C2H2-type" evidence="9">
    <location>
        <begin position="74"/>
        <end position="102"/>
    </location>
</feature>
<organism evidence="10 11">
    <name type="scientific">Galleria mellonella</name>
    <name type="common">Greater wax moth</name>
    <dbReference type="NCBI Taxonomy" id="7137"/>
    <lineage>
        <taxon>Eukaryota</taxon>
        <taxon>Metazoa</taxon>
        <taxon>Ecdysozoa</taxon>
        <taxon>Arthropoda</taxon>
        <taxon>Hexapoda</taxon>
        <taxon>Insecta</taxon>
        <taxon>Pterygota</taxon>
        <taxon>Neoptera</taxon>
        <taxon>Endopterygota</taxon>
        <taxon>Lepidoptera</taxon>
        <taxon>Glossata</taxon>
        <taxon>Ditrysia</taxon>
        <taxon>Pyraloidea</taxon>
        <taxon>Pyralidae</taxon>
        <taxon>Galleriinae</taxon>
        <taxon>Galleria</taxon>
    </lineage>
</organism>
<dbReference type="PROSITE" id="PS00028">
    <property type="entry name" value="ZINC_FINGER_C2H2_1"/>
    <property type="match status" value="13"/>
</dbReference>
<dbReference type="InterPro" id="IPR050888">
    <property type="entry name" value="ZnF_C2H2-type_TF"/>
</dbReference>
<dbReference type="GO" id="GO:0005634">
    <property type="term" value="C:nucleus"/>
    <property type="evidence" value="ECO:0007669"/>
    <property type="project" value="UniProtKB-SubCell"/>
</dbReference>
<dbReference type="InterPro" id="IPR041661">
    <property type="entry name" value="ZN622/Rei1/Reh1_Znf-C2H2"/>
</dbReference>
<dbReference type="RefSeq" id="XP_031766341.2">
    <property type="nucleotide sequence ID" value="XM_031910481.2"/>
</dbReference>
<reference evidence="11" key="1">
    <citation type="submission" date="2025-08" db="UniProtKB">
        <authorList>
            <consortium name="RefSeq"/>
        </authorList>
    </citation>
    <scope>IDENTIFICATION</scope>
    <source>
        <tissue evidence="11">Whole larvae</tissue>
    </source>
</reference>
<keyword evidence="6" id="KW-0539">Nucleus</keyword>